<sequence length="77" mass="8542">MIRDSGIQHRAFYSRVSKKIYLQRTPWHGSGDCSNSMFAEDESLPVTRSDAKVYQEAMGEIFLLSNIAPQVGAGTSC</sequence>
<gene>
    <name evidence="1" type="ORF">CY34DRAFT_19968</name>
</gene>
<name>A0A0D0AH70_9AGAM</name>
<dbReference type="InParanoid" id="A0A0D0AH70"/>
<dbReference type="HOGENOM" id="CLU_2639733_0_0_1"/>
<evidence type="ECO:0000313" key="1">
    <source>
        <dbReference type="EMBL" id="KIK31403.1"/>
    </source>
</evidence>
<proteinExistence type="predicted"/>
<keyword evidence="2" id="KW-1185">Reference proteome</keyword>
<organism evidence="1 2">
    <name type="scientific">Suillus luteus UH-Slu-Lm8-n1</name>
    <dbReference type="NCBI Taxonomy" id="930992"/>
    <lineage>
        <taxon>Eukaryota</taxon>
        <taxon>Fungi</taxon>
        <taxon>Dikarya</taxon>
        <taxon>Basidiomycota</taxon>
        <taxon>Agaricomycotina</taxon>
        <taxon>Agaricomycetes</taxon>
        <taxon>Agaricomycetidae</taxon>
        <taxon>Boletales</taxon>
        <taxon>Suillineae</taxon>
        <taxon>Suillaceae</taxon>
        <taxon>Suillus</taxon>
    </lineage>
</organism>
<reference evidence="2" key="2">
    <citation type="submission" date="2015-01" db="EMBL/GenBank/DDBJ databases">
        <title>Evolutionary Origins and Diversification of the Mycorrhizal Mutualists.</title>
        <authorList>
            <consortium name="DOE Joint Genome Institute"/>
            <consortium name="Mycorrhizal Genomics Consortium"/>
            <person name="Kohler A."/>
            <person name="Kuo A."/>
            <person name="Nagy L.G."/>
            <person name="Floudas D."/>
            <person name="Copeland A."/>
            <person name="Barry K.W."/>
            <person name="Cichocki N."/>
            <person name="Veneault-Fourrey C."/>
            <person name="LaButti K."/>
            <person name="Lindquist E.A."/>
            <person name="Lipzen A."/>
            <person name="Lundell T."/>
            <person name="Morin E."/>
            <person name="Murat C."/>
            <person name="Riley R."/>
            <person name="Ohm R."/>
            <person name="Sun H."/>
            <person name="Tunlid A."/>
            <person name="Henrissat B."/>
            <person name="Grigoriev I.V."/>
            <person name="Hibbett D.S."/>
            <person name="Martin F."/>
        </authorList>
    </citation>
    <scope>NUCLEOTIDE SEQUENCE [LARGE SCALE GENOMIC DNA]</scope>
    <source>
        <strain evidence="2">UH-Slu-Lm8-n1</strain>
    </source>
</reference>
<dbReference type="AlphaFoldDB" id="A0A0D0AH70"/>
<dbReference type="EMBL" id="KN837041">
    <property type="protein sequence ID" value="KIK31403.1"/>
    <property type="molecule type" value="Genomic_DNA"/>
</dbReference>
<accession>A0A0D0AH70</accession>
<protein>
    <submittedName>
        <fullName evidence="1">Unplaced genomic scaffold CY34scaffold_1910, whole genome shotgun sequence</fullName>
    </submittedName>
</protein>
<evidence type="ECO:0000313" key="2">
    <source>
        <dbReference type="Proteomes" id="UP000054485"/>
    </source>
</evidence>
<reference evidence="1 2" key="1">
    <citation type="submission" date="2014-04" db="EMBL/GenBank/DDBJ databases">
        <authorList>
            <consortium name="DOE Joint Genome Institute"/>
            <person name="Kuo A."/>
            <person name="Ruytinx J."/>
            <person name="Rineau F."/>
            <person name="Colpaert J."/>
            <person name="Kohler A."/>
            <person name="Nagy L.G."/>
            <person name="Floudas D."/>
            <person name="Copeland A."/>
            <person name="Barry K.W."/>
            <person name="Cichocki N."/>
            <person name="Veneault-Fourrey C."/>
            <person name="LaButti K."/>
            <person name="Lindquist E.A."/>
            <person name="Lipzen A."/>
            <person name="Lundell T."/>
            <person name="Morin E."/>
            <person name="Murat C."/>
            <person name="Sun H."/>
            <person name="Tunlid A."/>
            <person name="Henrissat B."/>
            <person name="Grigoriev I.V."/>
            <person name="Hibbett D.S."/>
            <person name="Martin F."/>
            <person name="Nordberg H.P."/>
            <person name="Cantor M.N."/>
            <person name="Hua S.X."/>
        </authorList>
    </citation>
    <scope>NUCLEOTIDE SEQUENCE [LARGE SCALE GENOMIC DNA]</scope>
    <source>
        <strain evidence="1 2">UH-Slu-Lm8-n1</strain>
    </source>
</reference>
<dbReference type="Proteomes" id="UP000054485">
    <property type="component" value="Unassembled WGS sequence"/>
</dbReference>